<organism evidence="7 8">
    <name type="scientific">Shewanella fodinae</name>
    <dbReference type="NCBI Taxonomy" id="552357"/>
    <lineage>
        <taxon>Bacteria</taxon>
        <taxon>Pseudomonadati</taxon>
        <taxon>Pseudomonadota</taxon>
        <taxon>Gammaproteobacteria</taxon>
        <taxon>Alteromonadales</taxon>
        <taxon>Shewanellaceae</taxon>
        <taxon>Shewanella</taxon>
    </lineage>
</organism>
<dbReference type="PANTHER" id="PTHR23291:SF50">
    <property type="entry name" value="PROTEIN LIFEGUARD 4"/>
    <property type="match status" value="1"/>
</dbReference>
<sequence>MEHSVFDRTSTDDKVIGNGLYNLIIGITLLWGFAINYLMVSNIDRQSIASINPWLFFGGYFISCFAGIYLFQKSDHPLVSFIGYNLVVVPFGLIINLVVSQYQPDLVVEALRITTLVTLGMMVLGTLFPAFFARIAGALTIALLLVIVVELIELFFFKTHHGILDWIVVLIFCGYIGYDWGRANAIPKTVDNAIDSAAALYMDIINLFLRILRILGNRR</sequence>
<accession>A0A4R2F0N2</accession>
<dbReference type="Proteomes" id="UP000294832">
    <property type="component" value="Unassembled WGS sequence"/>
</dbReference>
<feature type="transmembrane region" description="Helical" evidence="6">
    <location>
        <begin position="138"/>
        <end position="156"/>
    </location>
</feature>
<dbReference type="GO" id="GO:0005886">
    <property type="term" value="C:plasma membrane"/>
    <property type="evidence" value="ECO:0007669"/>
    <property type="project" value="TreeGrafter"/>
</dbReference>
<dbReference type="EMBL" id="SLWF01000048">
    <property type="protein sequence ID" value="TCN77314.1"/>
    <property type="molecule type" value="Genomic_DNA"/>
</dbReference>
<evidence type="ECO:0000256" key="2">
    <source>
        <dbReference type="ARBA" id="ARBA00010350"/>
    </source>
</evidence>
<feature type="transmembrane region" description="Helical" evidence="6">
    <location>
        <begin position="51"/>
        <end position="72"/>
    </location>
</feature>
<keyword evidence="3 6" id="KW-0812">Transmembrane</keyword>
<name>A0A4R2F0N2_9GAMM</name>
<dbReference type="InterPro" id="IPR006214">
    <property type="entry name" value="Bax_inhibitor_1-related"/>
</dbReference>
<feature type="transmembrane region" description="Helical" evidence="6">
    <location>
        <begin position="78"/>
        <end position="99"/>
    </location>
</feature>
<dbReference type="AlphaFoldDB" id="A0A4R2F0N2"/>
<keyword evidence="8" id="KW-1185">Reference proteome</keyword>
<proteinExistence type="inferred from homology"/>
<evidence type="ECO:0000256" key="4">
    <source>
        <dbReference type="ARBA" id="ARBA00022989"/>
    </source>
</evidence>
<gene>
    <name evidence="7" type="ORF">EDC91_1483</name>
</gene>
<protein>
    <submittedName>
        <fullName evidence="7">FtsH-binding integral membrane protein</fullName>
    </submittedName>
</protein>
<dbReference type="Pfam" id="PF01027">
    <property type="entry name" value="Bax1-I"/>
    <property type="match status" value="1"/>
</dbReference>
<keyword evidence="5 6" id="KW-0472">Membrane</keyword>
<dbReference type="OrthoDB" id="9808300at2"/>
<evidence type="ECO:0000256" key="3">
    <source>
        <dbReference type="ARBA" id="ARBA00022692"/>
    </source>
</evidence>
<comment type="similarity">
    <text evidence="2 6">Belongs to the BI1 family.</text>
</comment>
<evidence type="ECO:0000256" key="1">
    <source>
        <dbReference type="ARBA" id="ARBA00004141"/>
    </source>
</evidence>
<evidence type="ECO:0000313" key="8">
    <source>
        <dbReference type="Proteomes" id="UP000294832"/>
    </source>
</evidence>
<keyword evidence="4 6" id="KW-1133">Transmembrane helix</keyword>
<evidence type="ECO:0000256" key="6">
    <source>
        <dbReference type="RuleBase" id="RU004379"/>
    </source>
</evidence>
<feature type="transmembrane region" description="Helical" evidence="6">
    <location>
        <begin position="111"/>
        <end position="132"/>
    </location>
</feature>
<evidence type="ECO:0000256" key="5">
    <source>
        <dbReference type="ARBA" id="ARBA00023136"/>
    </source>
</evidence>
<comment type="subcellular location">
    <subcellularLocation>
        <location evidence="1">Membrane</location>
        <topology evidence="1">Multi-pass membrane protein</topology>
    </subcellularLocation>
</comment>
<dbReference type="RefSeq" id="WP_133040567.1">
    <property type="nucleotide sequence ID" value="NZ_SLWF01000048.1"/>
</dbReference>
<feature type="transmembrane region" description="Helical" evidence="6">
    <location>
        <begin position="163"/>
        <end position="181"/>
    </location>
</feature>
<reference evidence="7 8" key="1">
    <citation type="submission" date="2019-03" db="EMBL/GenBank/DDBJ databases">
        <title>Freshwater and sediment microbial communities from various areas in North America, analyzing microbe dynamics in response to fracking.</title>
        <authorList>
            <person name="Lamendella R."/>
        </authorList>
    </citation>
    <scope>NUCLEOTIDE SEQUENCE [LARGE SCALE GENOMIC DNA]</scope>
    <source>
        <strain evidence="7 8">74A</strain>
    </source>
</reference>
<feature type="transmembrane region" description="Helical" evidence="6">
    <location>
        <begin position="20"/>
        <end position="39"/>
    </location>
</feature>
<evidence type="ECO:0000313" key="7">
    <source>
        <dbReference type="EMBL" id="TCN77314.1"/>
    </source>
</evidence>
<comment type="caution">
    <text evidence="7">The sequence shown here is derived from an EMBL/GenBank/DDBJ whole genome shotgun (WGS) entry which is preliminary data.</text>
</comment>
<dbReference type="PANTHER" id="PTHR23291">
    <property type="entry name" value="BAX INHIBITOR-RELATED"/>
    <property type="match status" value="1"/>
</dbReference>